<comment type="caution">
    <text evidence="2">The sequence shown here is derived from an EMBL/GenBank/DDBJ whole genome shotgun (WGS) entry which is preliminary data.</text>
</comment>
<dbReference type="RefSeq" id="WP_341411571.1">
    <property type="nucleotide sequence ID" value="NZ_JBBUTH010000008.1"/>
</dbReference>
<keyword evidence="3" id="KW-1185">Reference proteome</keyword>
<dbReference type="InterPro" id="IPR014262">
    <property type="entry name" value="HAF_rpt"/>
</dbReference>
<dbReference type="EMBL" id="JBBUTH010000008">
    <property type="protein sequence ID" value="MEK8051877.1"/>
    <property type="molecule type" value="Genomic_DNA"/>
</dbReference>
<evidence type="ECO:0000313" key="2">
    <source>
        <dbReference type="EMBL" id="MEK8051877.1"/>
    </source>
</evidence>
<keyword evidence="1" id="KW-0732">Signal</keyword>
<accession>A0ABU9CMR1</accession>
<feature type="chain" id="PRO_5046591939" evidence="1">
    <location>
        <begin position="26"/>
        <end position="387"/>
    </location>
</feature>
<evidence type="ECO:0000313" key="3">
    <source>
        <dbReference type="Proteomes" id="UP001365405"/>
    </source>
</evidence>
<protein>
    <submittedName>
        <fullName evidence="2">PEP-CTERM sorting domain-containing protein</fullName>
    </submittedName>
</protein>
<reference evidence="2 3" key="1">
    <citation type="submission" date="2024-04" db="EMBL/GenBank/DDBJ databases">
        <title>Novel species of the genus Ideonella isolated from streams.</title>
        <authorList>
            <person name="Lu H."/>
        </authorList>
    </citation>
    <scope>NUCLEOTIDE SEQUENCE [LARGE SCALE GENOMIC DNA]</scope>
    <source>
        <strain evidence="2 3">DXS22W</strain>
    </source>
</reference>
<dbReference type="Proteomes" id="UP001365405">
    <property type="component" value="Unassembled WGS sequence"/>
</dbReference>
<sequence>MSMHRMLAGLALAAGLVAAGASARAATLPRFTAIDLGPGTTATALNASGQVTGAVIVDGTDRAFVTGADGVGLSLLPTLGGPRSWGTAINDRGQVVGDSFLSDDMRTGLRHAFVTGANGQGITDLGTLGGIWAYCNGCSRATGINNDGVVVGEAADPAHNPRIFVAEPADYTVLRTITLGNGTLYGGPINNQGWIAGTVNLGGDYTPLLIRADGGSSIPLAHDTELRQPAMMGINDAGQVVGDYFFTSWQRDAFVTDAGGSNLRRLRDVGANGSTANDINNAGWVVGVSYPDTGIGRRAFLAAANGSVVVDLNTLVSLPDGMVLNVATAINEQGQIVANSDLGHAWLLTPETLDGSLPAPPPVPEPATWALWLAGLALPLLRRWRRH</sequence>
<evidence type="ECO:0000256" key="1">
    <source>
        <dbReference type="SAM" id="SignalP"/>
    </source>
</evidence>
<gene>
    <name evidence="2" type="ORF">AACH10_16615</name>
</gene>
<proteinExistence type="predicted"/>
<feature type="signal peptide" evidence="1">
    <location>
        <begin position="1"/>
        <end position="25"/>
    </location>
</feature>
<name>A0ABU9CMR1_9BURK</name>
<organism evidence="2 3">
    <name type="scientific">Pseudaquabacterium inlustre</name>
    <dbReference type="NCBI Taxonomy" id="2984192"/>
    <lineage>
        <taxon>Bacteria</taxon>
        <taxon>Pseudomonadati</taxon>
        <taxon>Pseudomonadota</taxon>
        <taxon>Betaproteobacteria</taxon>
        <taxon>Burkholderiales</taxon>
        <taxon>Sphaerotilaceae</taxon>
        <taxon>Pseudaquabacterium</taxon>
    </lineage>
</organism>
<dbReference type="NCBIfam" id="TIGR02913">
    <property type="entry name" value="HAF_rpt"/>
    <property type="match status" value="1"/>
</dbReference>